<dbReference type="InterPro" id="IPR036097">
    <property type="entry name" value="HisK_dim/P_sf"/>
</dbReference>
<evidence type="ECO:0000256" key="4">
    <source>
        <dbReference type="ARBA" id="ARBA00022777"/>
    </source>
</evidence>
<dbReference type="Pfam" id="PF13191">
    <property type="entry name" value="AAA_16"/>
    <property type="match status" value="1"/>
</dbReference>
<evidence type="ECO:0000256" key="5">
    <source>
        <dbReference type="ARBA" id="ARBA00023012"/>
    </source>
</evidence>
<dbReference type="SUPFAM" id="SSF55874">
    <property type="entry name" value="ATPase domain of HSP90 chaperone/DNA topoisomerase II/histidine kinase"/>
    <property type="match status" value="1"/>
</dbReference>
<dbReference type="SUPFAM" id="SSF56112">
    <property type="entry name" value="Protein kinase-like (PK-like)"/>
    <property type="match status" value="1"/>
</dbReference>
<name>A0A8J6XM06_9CYAN</name>
<dbReference type="PROSITE" id="PS50109">
    <property type="entry name" value="HIS_KIN"/>
    <property type="match status" value="1"/>
</dbReference>
<reference evidence="9" key="1">
    <citation type="submission" date="2020-09" db="EMBL/GenBank/DDBJ databases">
        <title>Iningainema tapete sp. nov. (Scytonemataceae, Cyanobacteria) from greenhouses in central Florida (USA) produces two types of nodularin with biosynthetic potential for microcystin-LR and anabaenopeptins.</title>
        <authorList>
            <person name="Berthold D.E."/>
            <person name="Lefler F.W."/>
            <person name="Huang I.-S."/>
            <person name="Abdulla H."/>
            <person name="Zimba P.V."/>
            <person name="Laughinghouse H.D. IV."/>
        </authorList>
    </citation>
    <scope>NUCLEOTIDE SEQUENCE</scope>
    <source>
        <strain evidence="9">BLCCT55</strain>
    </source>
</reference>
<dbReference type="Proteomes" id="UP000629098">
    <property type="component" value="Unassembled WGS sequence"/>
</dbReference>
<keyword evidence="4" id="KW-0808">Transferase</keyword>
<dbReference type="CDD" id="cd00082">
    <property type="entry name" value="HisKA"/>
    <property type="match status" value="1"/>
</dbReference>
<sequence>MVASFSSIPGYSCSELLYEGLRTLVYRGHRLSDRLSVAIKLLKNPYPSFTELVQFRNQYTIAKNLDIPGVIRPYCLEPYHNGYALVMEDFGGISLREYIHTYSFDVWQFLHVALQLTNILDGLYRQKVIHKDIKPANILIHPESLQVKLIDFSISSLLPRETQEIHHLNVLEGTLAYLSPEQTGRMNRLIDYRTDFYSVGVTFYELLTRRLPFEVDEPMELVHCHIAQYPLLVNEINSEIPPVLSQIVEKLMAKNAEDRYQSALGLKYDLEQCLAQLQQTGKIELWKIGQRDICDRFSIPEKLYGRQAEVETLLAAFERVSVGARELILVAGFSGIGKTAVVNELHKPIVRQRGYFIKGKFDQLGRNIPLSAFVQAFRDLIGQLLTQSDYQLSQWKTKILDALGENAQVIIEVIPELESIIGQQPSVLELSGNSAQNRFNLLFQKFIQVFATIEHPLVIFVDDLQWADLASLNLMQFLLSESSTSYLLIIGAYRDNEVETFHDTSLHPLKVTLNEFQKNQIIFNKITLSPLNENHLNQLIADTLSCTTDIALPLTQLVYQKTQGNPFFSNQFLKALYDDGLITFNSTSLIKGEQRGVGWQCDIAQVKVQALTDDVVEFMALQLQKLPDSTQNVLKLAACIGNQFDLVTLAVVCEESPTETAASLWKALEEGLILPSSEVYKFYQEDGGQWGIGVINNAQYPNYKFLHDRVQQAAYSLILSEHKPAVHLKIGRLLLKAATNRDDSIFEIVGHLNRGINLIFQPQEREQLAQLNLLSGQKAKAAIAYTSALEYLQIAVSLLKPNAWESQYILTLNIYEELVNLAYLNGNFEQMEMFSSIVLQQAKTLLERIKVYELKIQAYAIGQKFAQAIQVAREVLQLLEINLPHTLTPKDNHQAIQEITSIFHSKNLVELTNLPVMTQPEKLAAVRILSSVATSVYLGQQDLYPFIVLQQIKLSFDYGFTPSSAYAYSCYGLIMIGCTNDYNNGFIAANLALNLLEKFPTKEFTAKVITIAYVSSKCWKQHIRDGMKPLLHGYQVGRETGDLEFAAYCVFHYGATSYLCGLELNNLYKEMKLYYDASRELKQQTSLNYQQLYLQAVIHLLGKEYNRDVNEVNQEAIHSLFLKANDQFGLCILYTLKLIEAYTFANFALALRYAQEVEKYPDGMSGYYLLAIFNFYSSLTYLANAQKDTSLLHVKANQEQMKIWANHAPMNFLHKFYLVEAEKHRVLGQRAEAIELYDRAITLAKENEYINEQALANELAARFYLEWGKEKIAQVYIIEAYYCYARWSAKAKTSELEKRYPQLLQPILQQQVLTFNSLETISTQSTQTTHTTSTNVELKEALDFATILKASQALSGEIYLDKLLISLLNVAIVNAGASKCVLMLLWDNNLRVEAVAQLGQEPIVLQALPVDDCLDVPVNLIYTVKRSWQPVVINDARKEVMVTDYIIQNQPKSLLCIPIINQGKLLGILYLENNLTTGAFTKERVEVLNLLCTQAAISLENAKLYQKTHSYAQQLEQSLQNLQQAQTQLVQSEKMSSLGNLVAGVAHEVNNPIAFLKGSLNNVEDYVKDLLGYLQCVEHHHPQLASAVTDYAEEIDLKFLTDDLPKLITSMKGATERIKDISTSLRTFSRADTSEKVTGNIHEGIDSTLLILKYRLKANEYRPAIEVVKAYGKLPLVKCFLGQLNQVFMNILANAIDAIDEESQKYSFDELKANPKQITIQTEVLPSSHTAVIKIKDNGPGMSQAVLAKIFNHLFTTKSVGKGTGLGLAIARQIVEETHGGKLSCNSILTQGTEFTIHLPLL</sequence>
<dbReference type="Gene3D" id="1.10.510.10">
    <property type="entry name" value="Transferase(Phosphotransferase) domain 1"/>
    <property type="match status" value="1"/>
</dbReference>
<evidence type="ECO:0000256" key="6">
    <source>
        <dbReference type="SAM" id="Coils"/>
    </source>
</evidence>
<keyword evidence="10" id="KW-1185">Reference proteome</keyword>
<evidence type="ECO:0000256" key="2">
    <source>
        <dbReference type="ARBA" id="ARBA00012438"/>
    </source>
</evidence>
<dbReference type="PANTHER" id="PTHR43642:SF1">
    <property type="entry name" value="HYBRID SIGNAL TRANSDUCTION HISTIDINE KINASE G"/>
    <property type="match status" value="1"/>
</dbReference>
<dbReference type="PROSITE" id="PS00108">
    <property type="entry name" value="PROTEIN_KINASE_ST"/>
    <property type="match status" value="1"/>
</dbReference>
<evidence type="ECO:0000256" key="3">
    <source>
        <dbReference type="ARBA" id="ARBA00022553"/>
    </source>
</evidence>
<dbReference type="InterPro" id="IPR011009">
    <property type="entry name" value="Kinase-like_dom_sf"/>
</dbReference>
<dbReference type="GO" id="GO:0000155">
    <property type="term" value="F:phosphorelay sensor kinase activity"/>
    <property type="evidence" value="ECO:0007669"/>
    <property type="project" value="InterPro"/>
</dbReference>
<dbReference type="SMART" id="SM00028">
    <property type="entry name" value="TPR"/>
    <property type="match status" value="3"/>
</dbReference>
<comment type="catalytic activity">
    <reaction evidence="1">
        <text>ATP + protein L-histidine = ADP + protein N-phospho-L-histidine.</text>
        <dbReference type="EC" id="2.7.13.3"/>
    </reaction>
</comment>
<dbReference type="EC" id="2.7.13.3" evidence="2"/>
<dbReference type="EMBL" id="JACXAE010000053">
    <property type="protein sequence ID" value="MBD2773391.1"/>
    <property type="molecule type" value="Genomic_DNA"/>
</dbReference>
<keyword evidence="5" id="KW-0902">Two-component regulatory system</keyword>
<dbReference type="InterPro" id="IPR003018">
    <property type="entry name" value="GAF"/>
</dbReference>
<dbReference type="Pfam" id="PF00069">
    <property type="entry name" value="Pkinase"/>
    <property type="match status" value="1"/>
</dbReference>
<dbReference type="CDD" id="cd14014">
    <property type="entry name" value="STKc_PknB_like"/>
    <property type="match status" value="1"/>
</dbReference>
<dbReference type="SMART" id="SM00220">
    <property type="entry name" value="S_TKc"/>
    <property type="match status" value="1"/>
</dbReference>
<dbReference type="InterPro" id="IPR053159">
    <property type="entry name" value="Hybrid_Histidine_Kinase"/>
</dbReference>
<dbReference type="InterPro" id="IPR019734">
    <property type="entry name" value="TPR_rpt"/>
</dbReference>
<proteinExistence type="predicted"/>
<accession>A0A8J6XM06</accession>
<dbReference type="PANTHER" id="PTHR43642">
    <property type="entry name" value="HYBRID SIGNAL TRANSDUCTION HISTIDINE KINASE G"/>
    <property type="match status" value="1"/>
</dbReference>
<comment type="caution">
    <text evidence="9">The sequence shown here is derived from an EMBL/GenBank/DDBJ whole genome shotgun (WGS) entry which is preliminary data.</text>
</comment>
<dbReference type="Gene3D" id="3.40.50.300">
    <property type="entry name" value="P-loop containing nucleotide triphosphate hydrolases"/>
    <property type="match status" value="1"/>
</dbReference>
<dbReference type="PRINTS" id="PR00344">
    <property type="entry name" value="BCTRLSENSOR"/>
</dbReference>
<dbReference type="SUPFAM" id="SSF47384">
    <property type="entry name" value="Homodimeric domain of signal transducing histidine kinase"/>
    <property type="match status" value="1"/>
</dbReference>
<dbReference type="SMART" id="SM00387">
    <property type="entry name" value="HATPase_c"/>
    <property type="match status" value="1"/>
</dbReference>
<dbReference type="Gene3D" id="3.30.565.10">
    <property type="entry name" value="Histidine kinase-like ATPase, C-terminal domain"/>
    <property type="match status" value="1"/>
</dbReference>
<evidence type="ECO:0000256" key="1">
    <source>
        <dbReference type="ARBA" id="ARBA00000085"/>
    </source>
</evidence>
<evidence type="ECO:0000259" key="7">
    <source>
        <dbReference type="PROSITE" id="PS50011"/>
    </source>
</evidence>
<dbReference type="Gene3D" id="1.10.287.130">
    <property type="match status" value="1"/>
</dbReference>
<dbReference type="Pfam" id="PF02518">
    <property type="entry name" value="HATPase_c"/>
    <property type="match status" value="1"/>
</dbReference>
<dbReference type="RefSeq" id="WP_190829158.1">
    <property type="nucleotide sequence ID" value="NZ_CAWPPI010000053.1"/>
</dbReference>
<dbReference type="InterPro" id="IPR000719">
    <property type="entry name" value="Prot_kinase_dom"/>
</dbReference>
<feature type="domain" description="Histidine kinase" evidence="8">
    <location>
        <begin position="1544"/>
        <end position="1802"/>
    </location>
</feature>
<dbReference type="InterPro" id="IPR004358">
    <property type="entry name" value="Sig_transdc_His_kin-like_C"/>
</dbReference>
<dbReference type="InterPro" id="IPR041664">
    <property type="entry name" value="AAA_16"/>
</dbReference>
<protein>
    <recommendedName>
        <fullName evidence="2">histidine kinase</fullName>
        <ecNumber evidence="2">2.7.13.3</ecNumber>
    </recommendedName>
</protein>
<evidence type="ECO:0000259" key="8">
    <source>
        <dbReference type="PROSITE" id="PS50109"/>
    </source>
</evidence>
<dbReference type="Gene3D" id="3.30.450.40">
    <property type="match status" value="1"/>
</dbReference>
<dbReference type="InterPro" id="IPR003594">
    <property type="entry name" value="HATPase_dom"/>
</dbReference>
<keyword evidence="4" id="KW-0418">Kinase</keyword>
<dbReference type="PROSITE" id="PS50011">
    <property type="entry name" value="PROTEIN_KINASE_DOM"/>
    <property type="match status" value="1"/>
</dbReference>
<dbReference type="GO" id="GO:0005524">
    <property type="term" value="F:ATP binding"/>
    <property type="evidence" value="ECO:0007669"/>
    <property type="project" value="InterPro"/>
</dbReference>
<dbReference type="InterPro" id="IPR029016">
    <property type="entry name" value="GAF-like_dom_sf"/>
</dbReference>
<dbReference type="Pfam" id="PF01590">
    <property type="entry name" value="GAF"/>
    <property type="match status" value="1"/>
</dbReference>
<feature type="coiled-coil region" evidence="6">
    <location>
        <begin position="1505"/>
        <end position="1535"/>
    </location>
</feature>
<evidence type="ECO:0000313" key="10">
    <source>
        <dbReference type="Proteomes" id="UP000629098"/>
    </source>
</evidence>
<dbReference type="InterPro" id="IPR003661">
    <property type="entry name" value="HisK_dim/P_dom"/>
</dbReference>
<dbReference type="SUPFAM" id="SSF55781">
    <property type="entry name" value="GAF domain-like"/>
    <property type="match status" value="1"/>
</dbReference>
<gene>
    <name evidence="9" type="ORF">ICL16_15245</name>
</gene>
<feature type="domain" description="Protein kinase" evidence="7">
    <location>
        <begin position="11"/>
        <end position="274"/>
    </location>
</feature>
<dbReference type="InterPro" id="IPR036890">
    <property type="entry name" value="HATPase_C_sf"/>
</dbReference>
<evidence type="ECO:0000313" key="9">
    <source>
        <dbReference type="EMBL" id="MBD2773391.1"/>
    </source>
</evidence>
<organism evidence="9 10">
    <name type="scientific">Iningainema tapete BLCC-T55</name>
    <dbReference type="NCBI Taxonomy" id="2748662"/>
    <lineage>
        <taxon>Bacteria</taxon>
        <taxon>Bacillati</taxon>
        <taxon>Cyanobacteriota</taxon>
        <taxon>Cyanophyceae</taxon>
        <taxon>Nostocales</taxon>
        <taxon>Scytonemataceae</taxon>
        <taxon>Iningainema tapete</taxon>
    </lineage>
</organism>
<keyword evidence="3" id="KW-0597">Phosphoprotein</keyword>
<dbReference type="SUPFAM" id="SSF52540">
    <property type="entry name" value="P-loop containing nucleoside triphosphate hydrolases"/>
    <property type="match status" value="1"/>
</dbReference>
<dbReference type="InterPro" id="IPR027417">
    <property type="entry name" value="P-loop_NTPase"/>
</dbReference>
<dbReference type="InterPro" id="IPR008271">
    <property type="entry name" value="Ser/Thr_kinase_AS"/>
</dbReference>
<dbReference type="SMART" id="SM00065">
    <property type="entry name" value="GAF"/>
    <property type="match status" value="1"/>
</dbReference>
<keyword evidence="6" id="KW-0175">Coiled coil</keyword>
<dbReference type="InterPro" id="IPR005467">
    <property type="entry name" value="His_kinase_dom"/>
</dbReference>